<sequence>MEDKGLIFLWDQSLIVVLRS</sequence>
<name>A0A2P2NE79_RHIMU</name>
<reference evidence="1" key="1">
    <citation type="submission" date="2018-02" db="EMBL/GenBank/DDBJ databases">
        <title>Rhizophora mucronata_Transcriptome.</title>
        <authorList>
            <person name="Meera S.P."/>
            <person name="Sreeshan A."/>
            <person name="Augustine A."/>
        </authorList>
    </citation>
    <scope>NUCLEOTIDE SEQUENCE</scope>
    <source>
        <tissue evidence="1">Leaf</tissue>
    </source>
</reference>
<dbReference type="AlphaFoldDB" id="A0A2P2NE79"/>
<evidence type="ECO:0000313" key="1">
    <source>
        <dbReference type="EMBL" id="MBX40720.1"/>
    </source>
</evidence>
<protein>
    <submittedName>
        <fullName evidence="1">Uncharacterized protein</fullName>
    </submittedName>
</protein>
<organism evidence="1">
    <name type="scientific">Rhizophora mucronata</name>
    <name type="common">Asiatic mangrove</name>
    <dbReference type="NCBI Taxonomy" id="61149"/>
    <lineage>
        <taxon>Eukaryota</taxon>
        <taxon>Viridiplantae</taxon>
        <taxon>Streptophyta</taxon>
        <taxon>Embryophyta</taxon>
        <taxon>Tracheophyta</taxon>
        <taxon>Spermatophyta</taxon>
        <taxon>Magnoliopsida</taxon>
        <taxon>eudicotyledons</taxon>
        <taxon>Gunneridae</taxon>
        <taxon>Pentapetalae</taxon>
        <taxon>rosids</taxon>
        <taxon>fabids</taxon>
        <taxon>Malpighiales</taxon>
        <taxon>Rhizophoraceae</taxon>
        <taxon>Rhizophora</taxon>
    </lineage>
</organism>
<dbReference type="EMBL" id="GGEC01060236">
    <property type="protein sequence ID" value="MBX40720.1"/>
    <property type="molecule type" value="Transcribed_RNA"/>
</dbReference>
<proteinExistence type="predicted"/>
<accession>A0A2P2NE79</accession>